<evidence type="ECO:0000259" key="4">
    <source>
        <dbReference type="PROSITE" id="PS50893"/>
    </source>
</evidence>
<proteinExistence type="predicted"/>
<organism evidence="5">
    <name type="scientific">uncultured microorganism</name>
    <dbReference type="NCBI Taxonomy" id="358574"/>
    <lineage>
        <taxon>unclassified sequences</taxon>
        <taxon>environmental samples</taxon>
    </lineage>
</organism>
<keyword evidence="2" id="KW-0547">Nucleotide-binding</keyword>
<keyword evidence="3 5" id="KW-0067">ATP-binding</keyword>
<dbReference type="GO" id="GO:0005524">
    <property type="term" value="F:ATP binding"/>
    <property type="evidence" value="ECO:0007669"/>
    <property type="project" value="UniProtKB-KW"/>
</dbReference>
<dbReference type="InterPro" id="IPR003593">
    <property type="entry name" value="AAA+_ATPase"/>
</dbReference>
<evidence type="ECO:0000256" key="3">
    <source>
        <dbReference type="ARBA" id="ARBA00022840"/>
    </source>
</evidence>
<dbReference type="InterPro" id="IPR003439">
    <property type="entry name" value="ABC_transporter-like_ATP-bd"/>
</dbReference>
<evidence type="ECO:0000256" key="2">
    <source>
        <dbReference type="ARBA" id="ARBA00022741"/>
    </source>
</evidence>
<dbReference type="CDD" id="cd03255">
    <property type="entry name" value="ABC_MJ0796_LolCDE_FtsE"/>
    <property type="match status" value="1"/>
</dbReference>
<sequence>MNAKPNAEYPAKNDAGVIELLAVSKTYNAGRPNEYRAVREVSLSIEPGRVTALRGPSGSGKTTLLGLIGGLTRPSSGRVRLDGRDISALSERFLTELRRATFGFVFQQFQLMRGLSVLENVMLPATPTGRPYAQVRARALELLEGFGLSGRAEAKAQWLSGGEAQRVAIARALINDPKVILADEPTSHLDSALSRQILAILADLRVQGRTVIISSHDPLVFEVGLVERVIDLRDGQVAA</sequence>
<dbReference type="InterPro" id="IPR027417">
    <property type="entry name" value="P-loop_NTPase"/>
</dbReference>
<dbReference type="AlphaFoldDB" id="F8UH56"/>
<dbReference type="EMBL" id="JF805071">
    <property type="protein sequence ID" value="AEI30363.1"/>
    <property type="molecule type" value="Genomic_DNA"/>
</dbReference>
<dbReference type="GO" id="GO:0022857">
    <property type="term" value="F:transmembrane transporter activity"/>
    <property type="evidence" value="ECO:0007669"/>
    <property type="project" value="TreeGrafter"/>
</dbReference>
<dbReference type="Pfam" id="PF00005">
    <property type="entry name" value="ABC_tran"/>
    <property type="match status" value="1"/>
</dbReference>
<dbReference type="PANTHER" id="PTHR24220:SF86">
    <property type="entry name" value="ABC TRANSPORTER ABCH.1"/>
    <property type="match status" value="1"/>
</dbReference>
<dbReference type="PANTHER" id="PTHR24220">
    <property type="entry name" value="IMPORT ATP-BINDING PROTEIN"/>
    <property type="match status" value="1"/>
</dbReference>
<dbReference type="GO" id="GO:0016887">
    <property type="term" value="F:ATP hydrolysis activity"/>
    <property type="evidence" value="ECO:0007669"/>
    <property type="project" value="InterPro"/>
</dbReference>
<dbReference type="Gene3D" id="3.40.50.300">
    <property type="entry name" value="P-loop containing nucleotide triphosphate hydrolases"/>
    <property type="match status" value="1"/>
</dbReference>
<dbReference type="InterPro" id="IPR017871">
    <property type="entry name" value="ABC_transporter-like_CS"/>
</dbReference>
<accession>F8UH56</accession>
<keyword evidence="1" id="KW-0813">Transport</keyword>
<dbReference type="PROSITE" id="PS00211">
    <property type="entry name" value="ABC_TRANSPORTER_1"/>
    <property type="match status" value="1"/>
</dbReference>
<name>F8UH56_9ZZZZ</name>
<dbReference type="InterPro" id="IPR015854">
    <property type="entry name" value="ABC_transpr_LolD-like"/>
</dbReference>
<evidence type="ECO:0000256" key="1">
    <source>
        <dbReference type="ARBA" id="ARBA00022448"/>
    </source>
</evidence>
<dbReference type="PROSITE" id="PS50893">
    <property type="entry name" value="ABC_TRANSPORTER_2"/>
    <property type="match status" value="1"/>
</dbReference>
<gene>
    <name evidence="5" type="ORF">LDC_03256</name>
</gene>
<protein>
    <submittedName>
        <fullName evidence="5">ABC transporter ATP-binding protein</fullName>
    </submittedName>
</protein>
<dbReference type="GO" id="GO:0005886">
    <property type="term" value="C:plasma membrane"/>
    <property type="evidence" value="ECO:0007669"/>
    <property type="project" value="TreeGrafter"/>
</dbReference>
<dbReference type="SMART" id="SM00382">
    <property type="entry name" value="AAA"/>
    <property type="match status" value="1"/>
</dbReference>
<dbReference type="SUPFAM" id="SSF52540">
    <property type="entry name" value="P-loop containing nucleoside triphosphate hydrolases"/>
    <property type="match status" value="1"/>
</dbReference>
<reference evidence="5" key="1">
    <citation type="submission" date="2011-04" db="EMBL/GenBank/DDBJ databases">
        <title>Taxonomic and functional metagenomic profiling of the microbial community in the anoxic sediment of a brackish shallow lake (Laguna de Carrizo Central Spain).</title>
        <authorList>
            <consortium name="CONSOLIDER consortium CSD2007-00005"/>
            <person name="Guazzaroni M.-E."/>
            <person name="Richter M."/>
            <person name="Garcia-Salamanca A."/>
            <person name="Yarza P."/>
            <person name="Ferrer M."/>
        </authorList>
    </citation>
    <scope>NUCLEOTIDE SEQUENCE</scope>
</reference>
<evidence type="ECO:0000313" key="5">
    <source>
        <dbReference type="EMBL" id="AEI30363.1"/>
    </source>
</evidence>
<feature type="domain" description="ABC transporter" evidence="4">
    <location>
        <begin position="18"/>
        <end position="239"/>
    </location>
</feature>
<dbReference type="InterPro" id="IPR017911">
    <property type="entry name" value="MacB-like_ATP-bd"/>
</dbReference>